<reference evidence="2 3" key="1">
    <citation type="submission" date="2018-10" db="EMBL/GenBank/DDBJ databases">
        <title>Comamonadaceae CDC group NO-1 genome sequencing and assembly.</title>
        <authorList>
            <person name="Bernier A.-M."/>
            <person name="Bernard K."/>
        </authorList>
    </citation>
    <scope>NUCLEOTIDE SEQUENCE [LARGE SCALE GENOMIC DNA]</scope>
    <source>
        <strain evidence="2 3">NML161473</strain>
    </source>
</reference>
<dbReference type="InterPro" id="IPR001387">
    <property type="entry name" value="Cro/C1-type_HTH"/>
</dbReference>
<evidence type="ECO:0000259" key="1">
    <source>
        <dbReference type="PROSITE" id="PS50943"/>
    </source>
</evidence>
<comment type="caution">
    <text evidence="2">The sequence shown here is derived from an EMBL/GenBank/DDBJ whole genome shotgun (WGS) entry which is preliminary data.</text>
</comment>
<evidence type="ECO:0000313" key="2">
    <source>
        <dbReference type="EMBL" id="RMX01670.1"/>
    </source>
</evidence>
<evidence type="ECO:0000313" key="3">
    <source>
        <dbReference type="Proteomes" id="UP000267035"/>
    </source>
</evidence>
<dbReference type="RefSeq" id="WP_122253517.1">
    <property type="nucleotide sequence ID" value="NZ_RDQL01000003.1"/>
</dbReference>
<sequence>MQEKQEFALRLREGMRRAGYQPRPVVLEREFNTRYWGRPVTVQAVRRWLRGEAIPAQDKLLVLAQWLGLDPQVLRFGAVAHESMQKNRAFWEEGMDHQDRETFEVFLRLPVMQRKTAREVILALEKSCQLDRIG</sequence>
<dbReference type="Proteomes" id="UP000267035">
    <property type="component" value="Unassembled WGS sequence"/>
</dbReference>
<dbReference type="PROSITE" id="PS50943">
    <property type="entry name" value="HTH_CROC1"/>
    <property type="match status" value="1"/>
</dbReference>
<feature type="domain" description="HTH cro/C1-type" evidence="1">
    <location>
        <begin position="40"/>
        <end position="74"/>
    </location>
</feature>
<accession>A0A3M6QEY8</accession>
<protein>
    <submittedName>
        <fullName evidence="2">Transcriptional regulator</fullName>
    </submittedName>
</protein>
<organism evidence="2 3">
    <name type="scientific">Allofranklinella schreckenbergeri</name>
    <dbReference type="NCBI Taxonomy" id="1076744"/>
    <lineage>
        <taxon>Bacteria</taxon>
        <taxon>Pseudomonadati</taxon>
        <taxon>Pseudomonadota</taxon>
        <taxon>Betaproteobacteria</taxon>
        <taxon>Burkholderiales</taxon>
        <taxon>Comamonadaceae</taxon>
        <taxon>Allofranklinella</taxon>
    </lineage>
</organism>
<name>A0A3M6QEY8_9BURK</name>
<keyword evidence="3" id="KW-1185">Reference proteome</keyword>
<proteinExistence type="predicted"/>
<dbReference type="EMBL" id="RDQL01000003">
    <property type="protein sequence ID" value="RMX01670.1"/>
    <property type="molecule type" value="Genomic_DNA"/>
</dbReference>
<gene>
    <name evidence="2" type="ORF">EBQ25_03145</name>
</gene>
<dbReference type="AlphaFoldDB" id="A0A3M6QEY8"/>